<evidence type="ECO:0000313" key="2">
    <source>
        <dbReference type="Proteomes" id="UP000798662"/>
    </source>
</evidence>
<dbReference type="Proteomes" id="UP000798662">
    <property type="component" value="Chromosome 3"/>
</dbReference>
<proteinExistence type="predicted"/>
<evidence type="ECO:0000313" key="1">
    <source>
        <dbReference type="EMBL" id="KAK1869239.1"/>
    </source>
</evidence>
<protein>
    <submittedName>
        <fullName evidence="1">Uncharacterized protein</fullName>
    </submittedName>
</protein>
<reference evidence="1" key="1">
    <citation type="submission" date="2019-11" db="EMBL/GenBank/DDBJ databases">
        <title>Nori genome reveals adaptations in red seaweeds to the harsh intertidal environment.</title>
        <authorList>
            <person name="Wang D."/>
            <person name="Mao Y."/>
        </authorList>
    </citation>
    <scope>NUCLEOTIDE SEQUENCE</scope>
    <source>
        <tissue evidence="1">Gametophyte</tissue>
    </source>
</reference>
<keyword evidence="2" id="KW-1185">Reference proteome</keyword>
<name>A0ACC3CG20_PYRYE</name>
<dbReference type="EMBL" id="CM020620">
    <property type="protein sequence ID" value="KAK1869239.1"/>
    <property type="molecule type" value="Genomic_DNA"/>
</dbReference>
<sequence>MDSLLDSVVRLGYNSLRVPLALDHVEANPLVTAFNGGVAANKELDGARMLDALDLLVQKAADRSLLVLLDMHRLDAAVWPDAMGLWYNEAHCEGDLIAAWTMLARRYCGAWNVVGADLLNEPHGANWGSGVYGDDWRLAAERLGDAVLATCPRLLIFVEGVGNPPVTPIVGPNWAFWGGNLAAACTHPVRLNQPDRLVLSPHVYGPSVAAMDYFEDAAYPTNLEDIWEAHFGHTLSCADGAVVVGEFGGDAARADDLAFQRRLVGWMQARGVGGFVWALNPNSGDTKGVLADDWKTADKVKAEVYRRLSVSDVRITRGCV</sequence>
<comment type="caution">
    <text evidence="1">The sequence shown here is derived from an EMBL/GenBank/DDBJ whole genome shotgun (WGS) entry which is preliminary data.</text>
</comment>
<gene>
    <name evidence="1" type="ORF">I4F81_011718</name>
</gene>
<organism evidence="1 2">
    <name type="scientific">Pyropia yezoensis</name>
    <name type="common">Susabi-nori</name>
    <name type="synonym">Porphyra yezoensis</name>
    <dbReference type="NCBI Taxonomy" id="2788"/>
    <lineage>
        <taxon>Eukaryota</taxon>
        <taxon>Rhodophyta</taxon>
        <taxon>Bangiophyceae</taxon>
        <taxon>Bangiales</taxon>
        <taxon>Bangiaceae</taxon>
        <taxon>Pyropia</taxon>
    </lineage>
</organism>
<accession>A0ACC3CG20</accession>